<evidence type="ECO:0000313" key="2">
    <source>
        <dbReference type="Proteomes" id="UP000235388"/>
    </source>
</evidence>
<accession>A0A2N5W8B7</accession>
<sequence length="125" mass="14183">MPCSTCVGVDYEIFTSTLKAEAEVDGGRRVDSSLRAIPETLKVDSKEEPWDVVKSKDMLQVPMESQPKSESSDLYKQELNTLYELANLKHEVNFKSQPLIWSVEDLLEGPEEAITQLNQMYSARQ</sequence>
<dbReference type="EMBL" id="PGCJ01000002">
    <property type="protein sequence ID" value="PLW58489.1"/>
    <property type="molecule type" value="Genomic_DNA"/>
</dbReference>
<dbReference type="Proteomes" id="UP000235388">
    <property type="component" value="Unassembled WGS sequence"/>
</dbReference>
<proteinExistence type="predicted"/>
<protein>
    <submittedName>
        <fullName evidence="1">Uncharacterized protein</fullName>
    </submittedName>
</protein>
<evidence type="ECO:0000313" key="1">
    <source>
        <dbReference type="EMBL" id="PLW58489.1"/>
    </source>
</evidence>
<comment type="caution">
    <text evidence="1">The sequence shown here is derived from an EMBL/GenBank/DDBJ whole genome shotgun (WGS) entry which is preliminary data.</text>
</comment>
<reference evidence="1 2" key="1">
    <citation type="submission" date="2017-11" db="EMBL/GenBank/DDBJ databases">
        <title>De novo assembly and phasing of dikaryotic genomes from two isolates of Puccinia coronata f. sp. avenae, the causal agent of oat crown rust.</title>
        <authorList>
            <person name="Miller M.E."/>
            <person name="Zhang Y."/>
            <person name="Omidvar V."/>
            <person name="Sperschneider J."/>
            <person name="Schwessinger B."/>
            <person name="Raley C."/>
            <person name="Palmer J.M."/>
            <person name="Garnica D."/>
            <person name="Upadhyaya N."/>
            <person name="Rathjen J."/>
            <person name="Taylor J.M."/>
            <person name="Park R.F."/>
            <person name="Dodds P.N."/>
            <person name="Hirsch C.D."/>
            <person name="Kianian S.F."/>
            <person name="Figueroa M."/>
        </authorList>
    </citation>
    <scope>NUCLEOTIDE SEQUENCE [LARGE SCALE GENOMIC DNA]</scope>
    <source>
        <strain evidence="1">12NC29</strain>
    </source>
</reference>
<keyword evidence="2" id="KW-1185">Reference proteome</keyword>
<dbReference type="AlphaFoldDB" id="A0A2N5W8B7"/>
<gene>
    <name evidence="1" type="ORF">PCANC_00088</name>
</gene>
<name>A0A2N5W8B7_9BASI</name>
<organism evidence="1 2">
    <name type="scientific">Puccinia coronata f. sp. avenae</name>
    <dbReference type="NCBI Taxonomy" id="200324"/>
    <lineage>
        <taxon>Eukaryota</taxon>
        <taxon>Fungi</taxon>
        <taxon>Dikarya</taxon>
        <taxon>Basidiomycota</taxon>
        <taxon>Pucciniomycotina</taxon>
        <taxon>Pucciniomycetes</taxon>
        <taxon>Pucciniales</taxon>
        <taxon>Pucciniaceae</taxon>
        <taxon>Puccinia</taxon>
    </lineage>
</organism>